<protein>
    <submittedName>
        <fullName evidence="2">Uncharacterized protein</fullName>
    </submittedName>
</protein>
<dbReference type="AlphaFoldDB" id="A0AAN0UCX6"/>
<reference evidence="2 3" key="1">
    <citation type="journal article" date="2010" name="J. Bacteriol.">
        <title>Complete genome sequence of the diesel-degrading Acinetobacter sp. strain DR1.</title>
        <authorList>
            <person name="Jung J."/>
            <person name="Baek J.H."/>
            <person name="Park W."/>
        </authorList>
    </citation>
    <scope>NUCLEOTIDE SEQUENCE [LARGE SCALE GENOMIC DNA]</scope>
    <source>
        <strain evidence="3">JCM 16667 / KCTC 23045 / DR1</strain>
    </source>
</reference>
<dbReference type="EMBL" id="CP002080">
    <property type="protein sequence ID" value="ADI90482.1"/>
    <property type="molecule type" value="Genomic_DNA"/>
</dbReference>
<feature type="transmembrane region" description="Helical" evidence="1">
    <location>
        <begin position="60"/>
        <end position="82"/>
    </location>
</feature>
<evidence type="ECO:0000313" key="2">
    <source>
        <dbReference type="EMBL" id="ADI90482.1"/>
    </source>
</evidence>
<feature type="transmembrane region" description="Helical" evidence="1">
    <location>
        <begin position="32"/>
        <end position="54"/>
    </location>
</feature>
<dbReference type="GeneID" id="9382015"/>
<keyword evidence="1" id="KW-0472">Membrane</keyword>
<organism evidence="2 3">
    <name type="scientific">Acinetobacter oleivorans (strain JCM 16667 / KCTC 23045 / DR1)</name>
    <dbReference type="NCBI Taxonomy" id="436717"/>
    <lineage>
        <taxon>Bacteria</taxon>
        <taxon>Pseudomonadati</taxon>
        <taxon>Pseudomonadota</taxon>
        <taxon>Gammaproteobacteria</taxon>
        <taxon>Moraxellales</taxon>
        <taxon>Moraxellaceae</taxon>
        <taxon>Acinetobacter</taxon>
    </lineage>
</organism>
<accession>A0AAN0UCX6</accession>
<dbReference type="KEGG" id="acd:AOLE_07955"/>
<keyword evidence="1" id="KW-0812">Transmembrane</keyword>
<sequence length="278" mass="33111">MFSSTLIKKYYYILVSYIKLISMRKVSLNRKLIGVFTCILVFSLLIYIVAIYPLNGDKASSLASMFGFAATLFAPVAALFLLDNWKEQVKYNEQINCLTAIHRNLHNIRNNIIDIREQDNYFYFHKLVRYLLISEKGNLNLENLKIQFDDYYFKEIDKYIREIMFYNSQLALISNNPEFNLFGIELHHLQNKIKGLNHDFIYFNKIVPNIDFSRLQDIDFDNEFKIIVQKAAYCNYQFKQIEGIEFLNIIEEKNYTKKLFNTLDQLLIAVREYRRTLN</sequence>
<dbReference type="RefSeq" id="WP_013197608.1">
    <property type="nucleotide sequence ID" value="NC_014259.1"/>
</dbReference>
<name>A0AAN0UCX6_ACISD</name>
<dbReference type="Proteomes" id="UP000000392">
    <property type="component" value="Chromosome"/>
</dbReference>
<gene>
    <name evidence="2" type="ordered locus">AOLE_07955</name>
</gene>
<keyword evidence="1" id="KW-1133">Transmembrane helix</keyword>
<proteinExistence type="predicted"/>
<evidence type="ECO:0000313" key="3">
    <source>
        <dbReference type="Proteomes" id="UP000000392"/>
    </source>
</evidence>
<evidence type="ECO:0000256" key="1">
    <source>
        <dbReference type="SAM" id="Phobius"/>
    </source>
</evidence>